<evidence type="ECO:0000313" key="5">
    <source>
        <dbReference type="Proteomes" id="UP000825935"/>
    </source>
</evidence>
<dbReference type="PROSITE" id="PS50059">
    <property type="entry name" value="FKBP_PPIASE"/>
    <property type="match status" value="1"/>
</dbReference>
<evidence type="ECO:0000259" key="3">
    <source>
        <dbReference type="PROSITE" id="PS50059"/>
    </source>
</evidence>
<dbReference type="InterPro" id="IPR001179">
    <property type="entry name" value="PPIase_FKBP_dom"/>
</dbReference>
<evidence type="ECO:0000256" key="1">
    <source>
        <dbReference type="PROSITE-ProRule" id="PRU00277"/>
    </source>
</evidence>
<dbReference type="AlphaFoldDB" id="A0A8T2V7Q5"/>
<dbReference type="SUPFAM" id="SSF54534">
    <property type="entry name" value="FKBP-like"/>
    <property type="match status" value="1"/>
</dbReference>
<dbReference type="EMBL" id="CM035408">
    <property type="protein sequence ID" value="KAH7441853.1"/>
    <property type="molecule type" value="Genomic_DNA"/>
</dbReference>
<keyword evidence="1" id="KW-0697">Rotamase</keyword>
<dbReference type="EC" id="5.2.1.8" evidence="1"/>
<keyword evidence="1" id="KW-0413">Isomerase</keyword>
<accession>A0A8T2V7Q5</accession>
<dbReference type="Gene3D" id="3.10.50.40">
    <property type="match status" value="1"/>
</dbReference>
<dbReference type="Proteomes" id="UP000825935">
    <property type="component" value="Chromosome 3"/>
</dbReference>
<proteinExistence type="predicted"/>
<dbReference type="PANTHER" id="PTHR47598">
    <property type="entry name" value="PEPTIDYL-PROLYL CIS-TRANS ISOMERASE FKBP17-2, CHLOROPLASTIC"/>
    <property type="match status" value="1"/>
</dbReference>
<feature type="compositionally biased region" description="Low complexity" evidence="2">
    <location>
        <begin position="48"/>
        <end position="76"/>
    </location>
</feature>
<comment type="caution">
    <text evidence="4">The sequence shown here is derived from an EMBL/GenBank/DDBJ whole genome shotgun (WGS) entry which is preliminary data.</text>
</comment>
<organism evidence="4 5">
    <name type="scientific">Ceratopteris richardii</name>
    <name type="common">Triangle waterfern</name>
    <dbReference type="NCBI Taxonomy" id="49495"/>
    <lineage>
        <taxon>Eukaryota</taxon>
        <taxon>Viridiplantae</taxon>
        <taxon>Streptophyta</taxon>
        <taxon>Embryophyta</taxon>
        <taxon>Tracheophyta</taxon>
        <taxon>Polypodiopsida</taxon>
        <taxon>Polypodiidae</taxon>
        <taxon>Polypodiales</taxon>
        <taxon>Pteridineae</taxon>
        <taxon>Pteridaceae</taxon>
        <taxon>Parkerioideae</taxon>
        <taxon>Ceratopteris</taxon>
    </lineage>
</organism>
<evidence type="ECO:0000313" key="4">
    <source>
        <dbReference type="EMBL" id="KAH7441853.1"/>
    </source>
</evidence>
<keyword evidence="5" id="KW-1185">Reference proteome</keyword>
<evidence type="ECO:0000256" key="2">
    <source>
        <dbReference type="SAM" id="MobiDB-lite"/>
    </source>
</evidence>
<protein>
    <recommendedName>
        <fullName evidence="1">peptidylprolyl isomerase</fullName>
        <ecNumber evidence="1">5.2.1.8</ecNumber>
    </recommendedName>
</protein>
<dbReference type="InterPro" id="IPR046357">
    <property type="entry name" value="PPIase_dom_sf"/>
</dbReference>
<feature type="domain" description="PPIase FKBP-type" evidence="3">
    <location>
        <begin position="164"/>
        <end position="262"/>
    </location>
</feature>
<feature type="region of interest" description="Disordered" evidence="2">
    <location>
        <begin position="48"/>
        <end position="80"/>
    </location>
</feature>
<dbReference type="PANTHER" id="PTHR47598:SF1">
    <property type="entry name" value="PEPTIDYL-PROLYL CIS-TRANS ISOMERASE FKBP17-2, CHLOROPLASTIC"/>
    <property type="match status" value="1"/>
</dbReference>
<sequence>MKMIALHSTVCLTPLHDAGQGKALTLAGRARAHEGQGRSLTVRYCVPPTSQETATSSSSSEEQDSGSVSASSASPDSPRKAYSSVEATDWIASSLTRRFGLGAGLAWVAFLAFGVISEQIKTRREVYLEEQGTRDVDDSKEVVLESNVRYVDLRVGGGALPLDGDLVLVDLVGKVVDGETFVDTESGPKKRPIALVFGRRPYVGGMCAGLEEAMKSMHVGGKRQVVVPPDMGFGASGTDLGDSNVIPPNATLEYTVTLLKSSIAPS</sequence>
<gene>
    <name evidence="4" type="ORF">KP509_03G058700</name>
</gene>
<dbReference type="OrthoDB" id="1902587at2759"/>
<comment type="catalytic activity">
    <reaction evidence="1">
        <text>[protein]-peptidylproline (omega=180) = [protein]-peptidylproline (omega=0)</text>
        <dbReference type="Rhea" id="RHEA:16237"/>
        <dbReference type="Rhea" id="RHEA-COMP:10747"/>
        <dbReference type="Rhea" id="RHEA-COMP:10748"/>
        <dbReference type="ChEBI" id="CHEBI:83833"/>
        <dbReference type="ChEBI" id="CHEBI:83834"/>
        <dbReference type="EC" id="5.2.1.8"/>
    </reaction>
</comment>
<dbReference type="InterPro" id="IPR053111">
    <property type="entry name" value="Chloro_FKBP-type_PPIase"/>
</dbReference>
<dbReference type="GO" id="GO:0003755">
    <property type="term" value="F:peptidyl-prolyl cis-trans isomerase activity"/>
    <property type="evidence" value="ECO:0007669"/>
    <property type="project" value="UniProtKB-KW"/>
</dbReference>
<name>A0A8T2V7Q5_CERRI</name>
<dbReference type="OMA" id="LCEGIEY"/>
<reference evidence="4" key="1">
    <citation type="submission" date="2021-08" db="EMBL/GenBank/DDBJ databases">
        <title>WGS assembly of Ceratopteris richardii.</title>
        <authorList>
            <person name="Marchant D.B."/>
            <person name="Chen G."/>
            <person name="Jenkins J."/>
            <person name="Shu S."/>
            <person name="Leebens-Mack J."/>
            <person name="Grimwood J."/>
            <person name="Schmutz J."/>
            <person name="Soltis P."/>
            <person name="Soltis D."/>
            <person name="Chen Z.-H."/>
        </authorList>
    </citation>
    <scope>NUCLEOTIDE SEQUENCE</scope>
    <source>
        <strain evidence="4">Whitten #5841</strain>
        <tissue evidence="4">Leaf</tissue>
    </source>
</reference>
<dbReference type="GO" id="GO:0009507">
    <property type="term" value="C:chloroplast"/>
    <property type="evidence" value="ECO:0007669"/>
    <property type="project" value="TreeGrafter"/>
</dbReference>
<dbReference type="Pfam" id="PF00254">
    <property type="entry name" value="FKBP_C"/>
    <property type="match status" value="1"/>
</dbReference>